<sequence>GSKYFYMEQIFQATCGLLDLLVLNLYGKDSLAEWASRTERTLSIIVDVIPICIVLSLSDYKRRSHRENPSSLESRDNFTRK</sequence>
<protein>
    <submittedName>
        <fullName evidence="2">9572_t:CDS:1</fullName>
    </submittedName>
</protein>
<evidence type="ECO:0000313" key="2">
    <source>
        <dbReference type="EMBL" id="CAG8653435.1"/>
    </source>
</evidence>
<comment type="caution">
    <text evidence="2">The sequence shown here is derived from an EMBL/GenBank/DDBJ whole genome shotgun (WGS) entry which is preliminary data.</text>
</comment>
<proteinExistence type="predicted"/>
<dbReference type="EMBL" id="CAJVPS010009829">
    <property type="protein sequence ID" value="CAG8653435.1"/>
    <property type="molecule type" value="Genomic_DNA"/>
</dbReference>
<dbReference type="AlphaFoldDB" id="A0A9N9DZ28"/>
<feature type="region of interest" description="Disordered" evidence="1">
    <location>
        <begin position="61"/>
        <end position="81"/>
    </location>
</feature>
<accession>A0A9N9DZ28</accession>
<name>A0A9N9DZ28_9GLOM</name>
<organism evidence="2 3">
    <name type="scientific">Ambispora leptoticha</name>
    <dbReference type="NCBI Taxonomy" id="144679"/>
    <lineage>
        <taxon>Eukaryota</taxon>
        <taxon>Fungi</taxon>
        <taxon>Fungi incertae sedis</taxon>
        <taxon>Mucoromycota</taxon>
        <taxon>Glomeromycotina</taxon>
        <taxon>Glomeromycetes</taxon>
        <taxon>Archaeosporales</taxon>
        <taxon>Ambisporaceae</taxon>
        <taxon>Ambispora</taxon>
    </lineage>
</organism>
<dbReference type="Proteomes" id="UP000789508">
    <property type="component" value="Unassembled WGS sequence"/>
</dbReference>
<gene>
    <name evidence="2" type="ORF">ALEPTO_LOCUS10091</name>
</gene>
<reference evidence="2" key="1">
    <citation type="submission" date="2021-06" db="EMBL/GenBank/DDBJ databases">
        <authorList>
            <person name="Kallberg Y."/>
            <person name="Tangrot J."/>
            <person name="Rosling A."/>
        </authorList>
    </citation>
    <scope>NUCLEOTIDE SEQUENCE</scope>
    <source>
        <strain evidence="2">FL130A</strain>
    </source>
</reference>
<evidence type="ECO:0000256" key="1">
    <source>
        <dbReference type="SAM" id="MobiDB-lite"/>
    </source>
</evidence>
<feature type="non-terminal residue" evidence="2">
    <location>
        <position position="1"/>
    </location>
</feature>
<evidence type="ECO:0000313" key="3">
    <source>
        <dbReference type="Proteomes" id="UP000789508"/>
    </source>
</evidence>
<keyword evidence="3" id="KW-1185">Reference proteome</keyword>